<dbReference type="Gene3D" id="3.20.20.10">
    <property type="entry name" value="Alanine racemase"/>
    <property type="match status" value="1"/>
</dbReference>
<evidence type="ECO:0000256" key="1">
    <source>
        <dbReference type="ARBA" id="ARBA00022898"/>
    </source>
</evidence>
<dbReference type="NCBIfam" id="TIGR00044">
    <property type="entry name" value="YggS family pyridoxal phosphate-dependent enzyme"/>
    <property type="match status" value="1"/>
</dbReference>
<dbReference type="InterPro" id="IPR011078">
    <property type="entry name" value="PyrdxlP_homeostasis"/>
</dbReference>
<evidence type="ECO:0000313" key="7">
    <source>
        <dbReference type="Proteomes" id="UP000295217"/>
    </source>
</evidence>
<evidence type="ECO:0000259" key="5">
    <source>
        <dbReference type="Pfam" id="PF01168"/>
    </source>
</evidence>
<dbReference type="PANTHER" id="PTHR10146">
    <property type="entry name" value="PROLINE SYNTHETASE CO-TRANSCRIBED BACTERIAL HOMOLOG PROTEIN"/>
    <property type="match status" value="1"/>
</dbReference>
<comment type="cofactor">
    <cofactor evidence="3">
        <name>pyridoxal 5'-phosphate</name>
        <dbReference type="ChEBI" id="CHEBI:597326"/>
    </cofactor>
</comment>
<dbReference type="HAMAP" id="MF_02087">
    <property type="entry name" value="PLP_homeostasis"/>
    <property type="match status" value="1"/>
</dbReference>
<evidence type="ECO:0000256" key="2">
    <source>
        <dbReference type="HAMAP-Rule" id="MF_02087"/>
    </source>
</evidence>
<dbReference type="SUPFAM" id="SSF51419">
    <property type="entry name" value="PLP-binding barrel"/>
    <property type="match status" value="1"/>
</dbReference>
<reference evidence="6 7" key="1">
    <citation type="submission" date="2019-02" db="EMBL/GenBank/DDBJ databases">
        <title>Draft genome sequences of novel Actinobacteria.</title>
        <authorList>
            <person name="Sahin N."/>
            <person name="Ay H."/>
            <person name="Saygin H."/>
        </authorList>
    </citation>
    <scope>NUCLEOTIDE SEQUENCE [LARGE SCALE GENOMIC DNA]</scope>
    <source>
        <strain evidence="6 7">8K307</strain>
    </source>
</reference>
<proteinExistence type="inferred from homology"/>
<accession>A0A4R5AD41</accession>
<dbReference type="Pfam" id="PF01168">
    <property type="entry name" value="Ala_racemase_N"/>
    <property type="match status" value="1"/>
</dbReference>
<dbReference type="OrthoDB" id="9804072at2"/>
<feature type="domain" description="Alanine racemase N-terminal" evidence="5">
    <location>
        <begin position="31"/>
        <end position="233"/>
    </location>
</feature>
<gene>
    <name evidence="6" type="ORF">E1262_10060</name>
</gene>
<protein>
    <recommendedName>
        <fullName evidence="2">Pyridoxal phosphate homeostasis protein</fullName>
        <shortName evidence="2">PLP homeostasis protein</shortName>
    </recommendedName>
</protein>
<feature type="modified residue" description="N6-(pyridoxal phosphate)lysine" evidence="2 3">
    <location>
        <position position="39"/>
    </location>
</feature>
<sequence>MPADADIRANLAAVRERVHAACVAAGRASDEVEVLLATKTQPAGRIAAAVAAGARLIGENRVQELAAKDTELTALVDGLPYERHFIGHLQSNKVNQVLRYVSCVQSVDGVELADRLQRRLETLDRTLDVLVQVNTSGEASKSGVAPDEAVAVVREVAERDRLRVRGLMTVGLQSPDEAAVRASYRALRELRDRAADAAALPVLSMGMSGDLEAAVAEGATMVRVGSAVFGPRPQPA</sequence>
<dbReference type="Proteomes" id="UP000295217">
    <property type="component" value="Unassembled WGS sequence"/>
</dbReference>
<dbReference type="PIRSF" id="PIRSF004848">
    <property type="entry name" value="YBL036c_PLPDEIII"/>
    <property type="match status" value="1"/>
</dbReference>
<evidence type="ECO:0000256" key="4">
    <source>
        <dbReference type="RuleBase" id="RU004514"/>
    </source>
</evidence>
<comment type="similarity">
    <text evidence="2 4">Belongs to the pyridoxal phosphate-binding protein YggS/PROSC family.</text>
</comment>
<comment type="caution">
    <text evidence="6">The sequence shown here is derived from an EMBL/GenBank/DDBJ whole genome shotgun (WGS) entry which is preliminary data.</text>
</comment>
<dbReference type="EMBL" id="SMLB01000010">
    <property type="protein sequence ID" value="TDD70191.1"/>
    <property type="molecule type" value="Genomic_DNA"/>
</dbReference>
<dbReference type="GO" id="GO:0030170">
    <property type="term" value="F:pyridoxal phosphate binding"/>
    <property type="evidence" value="ECO:0007669"/>
    <property type="project" value="UniProtKB-UniRule"/>
</dbReference>
<dbReference type="RefSeq" id="WP_132103002.1">
    <property type="nucleotide sequence ID" value="NZ_SMLB01000010.1"/>
</dbReference>
<keyword evidence="7" id="KW-1185">Reference proteome</keyword>
<dbReference type="PANTHER" id="PTHR10146:SF14">
    <property type="entry name" value="PYRIDOXAL PHOSPHATE HOMEOSTASIS PROTEIN"/>
    <property type="match status" value="1"/>
</dbReference>
<evidence type="ECO:0000256" key="3">
    <source>
        <dbReference type="PIRSR" id="PIRSR004848-1"/>
    </source>
</evidence>
<organism evidence="6 7">
    <name type="scientific">Jiangella aurantiaca</name>
    <dbReference type="NCBI Taxonomy" id="2530373"/>
    <lineage>
        <taxon>Bacteria</taxon>
        <taxon>Bacillati</taxon>
        <taxon>Actinomycetota</taxon>
        <taxon>Actinomycetes</taxon>
        <taxon>Jiangellales</taxon>
        <taxon>Jiangellaceae</taxon>
        <taxon>Jiangella</taxon>
    </lineage>
</organism>
<keyword evidence="1 2" id="KW-0663">Pyridoxal phosphate</keyword>
<name>A0A4R5AD41_9ACTN</name>
<dbReference type="FunFam" id="3.20.20.10:FF:000018">
    <property type="entry name" value="Pyridoxal phosphate homeostasis protein"/>
    <property type="match status" value="1"/>
</dbReference>
<dbReference type="InterPro" id="IPR029066">
    <property type="entry name" value="PLP-binding_barrel"/>
</dbReference>
<dbReference type="InterPro" id="IPR001608">
    <property type="entry name" value="Ala_racemase_N"/>
</dbReference>
<dbReference type="AlphaFoldDB" id="A0A4R5AD41"/>
<comment type="function">
    <text evidence="2">Pyridoxal 5'-phosphate (PLP)-binding protein, which is involved in PLP homeostasis.</text>
</comment>
<dbReference type="CDD" id="cd00635">
    <property type="entry name" value="PLPDE_III_YBL036c_like"/>
    <property type="match status" value="1"/>
</dbReference>
<evidence type="ECO:0000313" key="6">
    <source>
        <dbReference type="EMBL" id="TDD70191.1"/>
    </source>
</evidence>